<comment type="caution">
    <text evidence="5">The sequence shown here is derived from an EMBL/GenBank/DDBJ whole genome shotgun (WGS) entry which is preliminary data.</text>
</comment>
<feature type="region of interest" description="Disordered" evidence="1">
    <location>
        <begin position="31"/>
        <end position="60"/>
    </location>
</feature>
<evidence type="ECO:0000259" key="3">
    <source>
        <dbReference type="Pfam" id="PF10708"/>
    </source>
</evidence>
<keyword evidence="6" id="KW-1185">Reference proteome</keyword>
<organism evidence="5 6">
    <name type="scientific">Spongisporangium articulatum</name>
    <dbReference type="NCBI Taxonomy" id="3362603"/>
    <lineage>
        <taxon>Bacteria</taxon>
        <taxon>Bacillati</taxon>
        <taxon>Actinomycetota</taxon>
        <taxon>Actinomycetes</taxon>
        <taxon>Kineosporiales</taxon>
        <taxon>Kineosporiaceae</taxon>
        <taxon>Spongisporangium</taxon>
    </lineage>
</organism>
<name>A0ABW8APS0_9ACTN</name>
<dbReference type="InterPro" id="IPR025565">
    <property type="entry name" value="DUF4328"/>
</dbReference>
<evidence type="ECO:0000256" key="1">
    <source>
        <dbReference type="SAM" id="MobiDB-lite"/>
    </source>
</evidence>
<feature type="transmembrane region" description="Helical" evidence="2">
    <location>
        <begin position="134"/>
        <end position="155"/>
    </location>
</feature>
<dbReference type="InterPro" id="IPR018929">
    <property type="entry name" value="DUF2510"/>
</dbReference>
<feature type="transmembrane region" description="Helical" evidence="2">
    <location>
        <begin position="233"/>
        <end position="253"/>
    </location>
</feature>
<protein>
    <submittedName>
        <fullName evidence="5">DUF2510 domain-containing protein</fullName>
    </submittedName>
</protein>
<dbReference type="EMBL" id="JBITLV010000003">
    <property type="protein sequence ID" value="MFI7587627.1"/>
    <property type="molecule type" value="Genomic_DNA"/>
</dbReference>
<sequence>MSAAWFPDPNDPTRLRYWDGERWTEHTAPLPAAAPAATPPAAAPGILAPPPMSAQADLESERAGGRRAGLAQLVGVVLVVAYDALALLMLRDLVPWMRDSLRLIFDAAESGSSAPPPLPEMPRGLEVTQGFTQLLWLALIVVRILFAIWVYRAALLARRAGLPATHSPGWTVAGFFVPVISLWFPYQGLRDLFPPGNPARRTARLWFTAYLAHLVLGTVGVGIAFVALPAGAVVVALGTVAGVAQMLLGRAVIKQSLEAHAQLVGSA</sequence>
<evidence type="ECO:0000313" key="5">
    <source>
        <dbReference type="EMBL" id="MFI7587627.1"/>
    </source>
</evidence>
<feature type="domain" description="DUF4328" evidence="4">
    <location>
        <begin position="129"/>
        <end position="253"/>
    </location>
</feature>
<dbReference type="Pfam" id="PF10708">
    <property type="entry name" value="DUF2510"/>
    <property type="match status" value="1"/>
</dbReference>
<reference evidence="5 6" key="1">
    <citation type="submission" date="2024-10" db="EMBL/GenBank/DDBJ databases">
        <title>The Natural Products Discovery Center: Release of the First 8490 Sequenced Strains for Exploring Actinobacteria Biosynthetic Diversity.</title>
        <authorList>
            <person name="Kalkreuter E."/>
            <person name="Kautsar S.A."/>
            <person name="Yang D."/>
            <person name="Bader C.D."/>
            <person name="Teijaro C.N."/>
            <person name="Fluegel L."/>
            <person name="Davis C.M."/>
            <person name="Simpson J.R."/>
            <person name="Lauterbach L."/>
            <person name="Steele A.D."/>
            <person name="Gui C."/>
            <person name="Meng S."/>
            <person name="Li G."/>
            <person name="Viehrig K."/>
            <person name="Ye F."/>
            <person name="Su P."/>
            <person name="Kiefer A.F."/>
            <person name="Nichols A."/>
            <person name="Cepeda A.J."/>
            <person name="Yan W."/>
            <person name="Fan B."/>
            <person name="Jiang Y."/>
            <person name="Adhikari A."/>
            <person name="Zheng C.-J."/>
            <person name="Schuster L."/>
            <person name="Cowan T.M."/>
            <person name="Smanski M.J."/>
            <person name="Chevrette M.G."/>
            <person name="De Carvalho L.P.S."/>
            <person name="Shen B."/>
        </authorList>
    </citation>
    <scope>NUCLEOTIDE SEQUENCE [LARGE SCALE GENOMIC DNA]</scope>
    <source>
        <strain evidence="5 6">NPDC049639</strain>
    </source>
</reference>
<feature type="transmembrane region" description="Helical" evidence="2">
    <location>
        <begin position="70"/>
        <end position="90"/>
    </location>
</feature>
<feature type="compositionally biased region" description="Pro residues" evidence="1">
    <location>
        <begin position="37"/>
        <end position="52"/>
    </location>
</feature>
<proteinExistence type="predicted"/>
<dbReference type="Pfam" id="PF14219">
    <property type="entry name" value="DUF4328"/>
    <property type="match status" value="1"/>
</dbReference>
<dbReference type="RefSeq" id="WP_398279670.1">
    <property type="nucleotide sequence ID" value="NZ_JBITLV010000003.1"/>
</dbReference>
<evidence type="ECO:0000256" key="2">
    <source>
        <dbReference type="SAM" id="Phobius"/>
    </source>
</evidence>
<feature type="transmembrane region" description="Helical" evidence="2">
    <location>
        <begin position="167"/>
        <end position="184"/>
    </location>
</feature>
<accession>A0ABW8APS0</accession>
<feature type="domain" description="DUF2510" evidence="3">
    <location>
        <begin position="3"/>
        <end position="36"/>
    </location>
</feature>
<evidence type="ECO:0000313" key="6">
    <source>
        <dbReference type="Proteomes" id="UP001612915"/>
    </source>
</evidence>
<keyword evidence="2" id="KW-0472">Membrane</keyword>
<keyword evidence="2" id="KW-1133">Transmembrane helix</keyword>
<gene>
    <name evidence="5" type="ORF">ACIB24_11185</name>
</gene>
<dbReference type="Proteomes" id="UP001612915">
    <property type="component" value="Unassembled WGS sequence"/>
</dbReference>
<keyword evidence="2" id="KW-0812">Transmembrane</keyword>
<feature type="transmembrane region" description="Helical" evidence="2">
    <location>
        <begin position="205"/>
        <end position="227"/>
    </location>
</feature>
<evidence type="ECO:0000259" key="4">
    <source>
        <dbReference type="Pfam" id="PF14219"/>
    </source>
</evidence>